<feature type="binding site" evidence="8">
    <location>
        <position position="309"/>
    </location>
    <ligand>
        <name>Mn(2+)</name>
        <dbReference type="ChEBI" id="CHEBI:29035"/>
        <label>2</label>
    </ligand>
</feature>
<dbReference type="Proteomes" id="UP000011717">
    <property type="component" value="Unassembled WGS sequence"/>
</dbReference>
<keyword evidence="4 8" id="KW-0031">Aminopeptidase</keyword>
<evidence type="ECO:0000256" key="5">
    <source>
        <dbReference type="ARBA" id="ARBA00022670"/>
    </source>
</evidence>
<dbReference type="PATRIC" id="fig|1234595.3.peg.297"/>
<dbReference type="CDD" id="cd00433">
    <property type="entry name" value="Peptidase_M17"/>
    <property type="match status" value="1"/>
</dbReference>
<proteinExistence type="inferred from homology"/>
<feature type="binding site" evidence="8">
    <location>
        <position position="291"/>
    </location>
    <ligand>
        <name>Mn(2+)</name>
        <dbReference type="ChEBI" id="CHEBI:29035"/>
        <label>2</label>
    </ligand>
</feature>
<feature type="binding site" evidence="8">
    <location>
        <position position="370"/>
    </location>
    <ligand>
        <name>Mn(2+)</name>
        <dbReference type="ChEBI" id="CHEBI:29035"/>
        <label>1</label>
    </ligand>
</feature>
<dbReference type="InterPro" id="IPR011356">
    <property type="entry name" value="Leucine_aapep/pepB"/>
</dbReference>
<dbReference type="EC" id="3.4.11.10" evidence="8"/>
<dbReference type="InterPro" id="IPR023042">
    <property type="entry name" value="Peptidase_M17_leu_NH2_pept"/>
</dbReference>
<comment type="function">
    <text evidence="8">Presumably involved in the processing and regular turnover of intracellular proteins. Catalyzes the removal of unsubstituted N-terminal amino acids from various peptides.</text>
</comment>
<dbReference type="AlphaFoldDB" id="M2U8U7"/>
<reference evidence="10 11" key="1">
    <citation type="journal article" date="2013" name="Genome Announc.">
        <title>Draft Genome Sequence of Strain JLT2015T, Belonging to the Family Sphingomonadaceae of the Alphaproteobacteria.</title>
        <authorList>
            <person name="Tang K."/>
            <person name="Liu K."/>
            <person name="Li S."/>
            <person name="Jiao N."/>
        </authorList>
    </citation>
    <scope>NUCLEOTIDE SEQUENCE [LARGE SCALE GENOMIC DNA]</scope>
    <source>
        <strain evidence="10 11">JLT2015</strain>
    </source>
</reference>
<dbReference type="PANTHER" id="PTHR11963:SF23">
    <property type="entry name" value="CYTOSOL AMINOPEPTIDASE"/>
    <property type="match status" value="1"/>
</dbReference>
<gene>
    <name evidence="8" type="primary">pepA</name>
    <name evidence="10" type="ORF">C725_0297</name>
</gene>
<dbReference type="Gene3D" id="3.40.220.10">
    <property type="entry name" value="Leucine Aminopeptidase, subunit E, domain 1"/>
    <property type="match status" value="1"/>
</dbReference>
<dbReference type="GO" id="GO:0006508">
    <property type="term" value="P:proteolysis"/>
    <property type="evidence" value="ECO:0007669"/>
    <property type="project" value="UniProtKB-KW"/>
</dbReference>
<feature type="binding site" evidence="8">
    <location>
        <position position="368"/>
    </location>
    <ligand>
        <name>Mn(2+)</name>
        <dbReference type="ChEBI" id="CHEBI:29035"/>
        <label>1</label>
    </ligand>
</feature>
<evidence type="ECO:0000256" key="6">
    <source>
        <dbReference type="ARBA" id="ARBA00022801"/>
    </source>
</evidence>
<evidence type="ECO:0000313" key="10">
    <source>
        <dbReference type="EMBL" id="EMD84367.1"/>
    </source>
</evidence>
<dbReference type="PANTHER" id="PTHR11963">
    <property type="entry name" value="LEUCINE AMINOPEPTIDASE-RELATED"/>
    <property type="match status" value="1"/>
</dbReference>
<dbReference type="SUPFAM" id="SSF52949">
    <property type="entry name" value="Macro domain-like"/>
    <property type="match status" value="1"/>
</dbReference>
<keyword evidence="8" id="KW-0479">Metal-binding</keyword>
<feature type="binding site" evidence="8">
    <location>
        <position position="286"/>
    </location>
    <ligand>
        <name>Mn(2+)</name>
        <dbReference type="ChEBI" id="CHEBI:29035"/>
        <label>2</label>
    </ligand>
</feature>
<keyword evidence="7 8" id="KW-0464">Manganese</keyword>
<feature type="active site" evidence="8">
    <location>
        <position position="372"/>
    </location>
</feature>
<feature type="binding site" evidence="8">
    <location>
        <position position="291"/>
    </location>
    <ligand>
        <name>Mn(2+)</name>
        <dbReference type="ChEBI" id="CHEBI:29035"/>
        <label>1</label>
    </ligand>
</feature>
<organism evidence="10 11">
    <name type="scientific">Pacificimonas flava</name>
    <dbReference type="NCBI Taxonomy" id="1234595"/>
    <lineage>
        <taxon>Bacteria</taxon>
        <taxon>Pseudomonadati</taxon>
        <taxon>Pseudomonadota</taxon>
        <taxon>Alphaproteobacteria</taxon>
        <taxon>Sphingomonadales</taxon>
        <taxon>Sphingosinicellaceae</taxon>
        <taxon>Pacificimonas</taxon>
    </lineage>
</organism>
<comment type="catalytic activity">
    <reaction evidence="2 8">
        <text>Release of an N-terminal amino acid, preferentially leucine, but not glutamic or aspartic acids.</text>
        <dbReference type="EC" id="3.4.11.10"/>
    </reaction>
</comment>
<comment type="subcellular location">
    <subcellularLocation>
        <location evidence="8">Cytoplasm</location>
    </subcellularLocation>
</comment>
<evidence type="ECO:0000256" key="4">
    <source>
        <dbReference type="ARBA" id="ARBA00022438"/>
    </source>
</evidence>
<sequence>MVAAAALLVKSGERLVSNGKYEIVMHIQFTSTANEDGAALIVFSAQDLVLSEAAQRVDDASGGALRKAARAARFAGDLGKVVELLGIAGTEAQKVLLVGTGPQGRGNPAGFERIGAVIAGKLSRSGSTRTLVDMRGARDLGLDVSEAAARLATGLKLRGYAFDQYRTKMPEQQKVSLTDVEIVGAGDDAAPRFEILGAVADGVAFTKDLVSEPANVLYPESFVERVRALNIPGLKIEALDEAQMREAGMNAFLGVSQGSEREARMLVMEWDGTNGSADVETVFVGKGVTFDSGGISIKPGAGMEDMKWDMGGAGAVTGAMVALAKRKAKARIVGICGLTENMPDGKAQRPGDVVTSMSGQTIEVINTDAEGRLVLCDAMWWAQETYKPKRIIDLATLTGAMIISLGHHHAGVFSNDDDLAEKLIAAGAASGDKLWRLPVGEEYDKQIDSPIADMKNVGGRDAGSITAAQFLKRFVKDGVEWAHIDIAGMAWSSKPGALFDKGATGYGVRLLDEYVRSIYEG</sequence>
<dbReference type="PROSITE" id="PS00631">
    <property type="entry name" value="CYTOSOL_AP"/>
    <property type="match status" value="1"/>
</dbReference>
<comment type="caution">
    <text evidence="10">The sequence shown here is derived from an EMBL/GenBank/DDBJ whole genome shotgun (WGS) entry which is preliminary data.</text>
</comment>
<feature type="active site" evidence="8">
    <location>
        <position position="298"/>
    </location>
</feature>
<evidence type="ECO:0000313" key="11">
    <source>
        <dbReference type="Proteomes" id="UP000011717"/>
    </source>
</evidence>
<dbReference type="NCBIfam" id="NF002075">
    <property type="entry name" value="PRK00913.2-2"/>
    <property type="match status" value="1"/>
</dbReference>
<dbReference type="InterPro" id="IPR043472">
    <property type="entry name" value="Macro_dom-like"/>
</dbReference>
<dbReference type="HAMAP" id="MF_00181">
    <property type="entry name" value="Cytosol_peptidase_M17"/>
    <property type="match status" value="1"/>
</dbReference>
<dbReference type="Pfam" id="PF02789">
    <property type="entry name" value="Peptidase_M17_N"/>
    <property type="match status" value="1"/>
</dbReference>
<evidence type="ECO:0000256" key="8">
    <source>
        <dbReference type="HAMAP-Rule" id="MF_00181"/>
    </source>
</evidence>
<dbReference type="Pfam" id="PF00883">
    <property type="entry name" value="Peptidase_M17"/>
    <property type="match status" value="1"/>
</dbReference>
<feature type="binding site" evidence="8">
    <location>
        <position position="370"/>
    </location>
    <ligand>
        <name>Mn(2+)</name>
        <dbReference type="ChEBI" id="CHEBI:29035"/>
        <label>2</label>
    </ligand>
</feature>
<keyword evidence="8" id="KW-0963">Cytoplasm</keyword>
<dbReference type="PRINTS" id="PR00481">
    <property type="entry name" value="LAMNOPPTDASE"/>
</dbReference>
<protein>
    <recommendedName>
        <fullName evidence="8">Probable cytosol aminopeptidase</fullName>
        <ecNumber evidence="8">3.4.11.1</ecNumber>
    </recommendedName>
    <alternativeName>
        <fullName evidence="8">Leucine aminopeptidase</fullName>
        <shortName evidence="8">LAP</shortName>
        <ecNumber evidence="8">3.4.11.10</ecNumber>
    </alternativeName>
    <alternativeName>
        <fullName evidence="8">Leucyl aminopeptidase</fullName>
    </alternativeName>
</protein>
<dbReference type="InterPro" id="IPR000819">
    <property type="entry name" value="Peptidase_M17_C"/>
</dbReference>
<feature type="domain" description="Cytosol aminopeptidase" evidence="9">
    <location>
        <begin position="366"/>
        <end position="373"/>
    </location>
</feature>
<dbReference type="Gene3D" id="3.40.630.10">
    <property type="entry name" value="Zn peptidases"/>
    <property type="match status" value="1"/>
</dbReference>
<keyword evidence="11" id="KW-1185">Reference proteome</keyword>
<dbReference type="NCBIfam" id="NF002077">
    <property type="entry name" value="PRK00913.2-4"/>
    <property type="match status" value="1"/>
</dbReference>
<keyword evidence="5 8" id="KW-0645">Protease</keyword>
<dbReference type="GO" id="GO:0030145">
    <property type="term" value="F:manganese ion binding"/>
    <property type="evidence" value="ECO:0007669"/>
    <property type="project" value="UniProtKB-UniRule"/>
</dbReference>
<evidence type="ECO:0000256" key="2">
    <source>
        <dbReference type="ARBA" id="ARBA00000967"/>
    </source>
</evidence>
<accession>M2U8U7</accession>
<comment type="similarity">
    <text evidence="3 8">Belongs to the peptidase M17 family.</text>
</comment>
<dbReference type="NCBIfam" id="NF002074">
    <property type="entry name" value="PRK00913.1-4"/>
    <property type="match status" value="1"/>
</dbReference>
<comment type="cofactor">
    <cofactor evidence="8">
        <name>Mn(2+)</name>
        <dbReference type="ChEBI" id="CHEBI:29035"/>
    </cofactor>
    <text evidence="8">Binds 2 manganese ions per subunit.</text>
</comment>
<comment type="catalytic activity">
    <reaction evidence="1 8">
        <text>Release of an N-terminal amino acid, Xaa-|-Yaa-, in which Xaa is preferably Leu, but may be other amino acids including Pro although not Arg or Lys, and Yaa may be Pro. Amino acid amides and methyl esters are also readily hydrolyzed, but rates on arylamides are exceedingly low.</text>
        <dbReference type="EC" id="3.4.11.1"/>
    </reaction>
</comment>
<dbReference type="EC" id="3.4.11.1" evidence="8"/>
<name>M2U8U7_9SPHN</name>
<evidence type="ECO:0000259" key="9">
    <source>
        <dbReference type="PROSITE" id="PS00631"/>
    </source>
</evidence>
<evidence type="ECO:0000256" key="3">
    <source>
        <dbReference type="ARBA" id="ARBA00009528"/>
    </source>
</evidence>
<keyword evidence="6 8" id="KW-0378">Hydrolase</keyword>
<evidence type="ECO:0000256" key="1">
    <source>
        <dbReference type="ARBA" id="ARBA00000135"/>
    </source>
</evidence>
<dbReference type="GO" id="GO:0070006">
    <property type="term" value="F:metalloaminopeptidase activity"/>
    <property type="evidence" value="ECO:0007669"/>
    <property type="project" value="InterPro"/>
</dbReference>
<dbReference type="EMBL" id="AMRV01000001">
    <property type="protein sequence ID" value="EMD84367.1"/>
    <property type="molecule type" value="Genomic_DNA"/>
</dbReference>
<dbReference type="GO" id="GO:0005737">
    <property type="term" value="C:cytoplasm"/>
    <property type="evidence" value="ECO:0007669"/>
    <property type="project" value="UniProtKB-SubCell"/>
</dbReference>
<evidence type="ECO:0000256" key="7">
    <source>
        <dbReference type="ARBA" id="ARBA00023211"/>
    </source>
</evidence>
<dbReference type="SUPFAM" id="SSF53187">
    <property type="entry name" value="Zn-dependent exopeptidases"/>
    <property type="match status" value="1"/>
</dbReference>
<dbReference type="InterPro" id="IPR008283">
    <property type="entry name" value="Peptidase_M17_N"/>
</dbReference>